<keyword evidence="2" id="KW-0812">Transmembrane</keyword>
<sequence>MDAPPEMDLFPLKGNIEQGNHPPCLKKKNSKIISYLKNESKINVLLSKVKEKNGVNFLKNNQCGKFSLKEDKRKEVILCNHLSNLSYTQTSEKGINEKKGEIYMYRKYASEHDNTPMSSPPGKKKRTKKSTLLHRLVTLPSGVQTQKADAQLNRYTGEVKKNDVTSEGGKIITHEYKFCKMKAKKYSTLKYNIFVKGLKNVDNGTEERNTSFPREEPAMISNKVNCRKIQHAERSAKFNCDDLLQIYEHRYLRHIFRNSKNVPSHKEIKQIYNTDYVQSQNRYNSKEQQLTNGKNYNNLDKSETGINDHHNSNHILYPSDGKYGKDTILKRNINDEITTPGDCTHSRYSSCHSNGVNNAQVKSNTADDPINQIGSGPVKNDNAIMLSEKNTPISYVDMEDPHRSDNLEGEKIPNDGESDFKQMGNSCENNTEKENKNILNYSNVYKPSDEEASPIEPPQNGKHKKNETLTSTNSVTGESLVAPPTVNKPEQTVNFREEEENPTCLLPNTLQPKKEEREKVACAPKATEKLIKNILIEELKNEIYYSIIKMEDEKVSSEYEHRKSRKGRTYKLGGINRFETPRGGSHLSASCPPSFIPDTCSSDKNKTIDMKNIPEVETIVEKSPETDNKVQHKDIQKKILKQEGNQNPPSGSKKKRENEEKMGKKNCTDLKKVNVNRSEKQVSLCKGDTNNGHVKNEEKHKLRNVPKNTKNVSTPKLVIHKIDKKNSKEYFSIKIENKPNTVKKFTLEKTSKEGKSNREKKKVHSGNIGLPQSLPPEGEQKSTVKQRTDERCSGAKGSSSTEGESKCPPNCESTQPPNCPPNDPNSALTWTTWRVRLFPLFRIEENRIYADKKSRAYTTLTDHINDIICKTFKTQKRFLIFHIILYSVNLLIFYALLQRDFLLNQDSSSNTKGTLCIFYILIAELYILLLNNAFYFFFKNQIKNVIFSLDRVNLIHIMSKLFPQYSSFFKKQFSMHEKNGNSFYKELESYQSGILKEKALSSGEHSTNQCNNWPIKKKHSVRFADYDILDQLKNGHYNVTSAENDYARYASHNGEDSTTKNALPMNGENLFLSQTMKGTLIHSLFNASNTTSYGTYSKQAQPHNSLTGQGNYRNSLEQTGQNDKIKYFAPGETHTNKSTENEQITNLTLFILNEQKKNIPNQFFFFKLREYFNLLIILFASLLIHTTIFLEIKDPFHFHVKTNLFFFIFVSFIIFLQVLISIMAEIEEIFIQKIKMLLNKRVTFLDYQLVMYLGLKH</sequence>
<dbReference type="Proteomes" id="UP000195012">
    <property type="component" value="Unassembled WGS sequence"/>
</dbReference>
<feature type="transmembrane region" description="Helical" evidence="2">
    <location>
        <begin position="1204"/>
        <end position="1226"/>
    </location>
</feature>
<feature type="compositionally biased region" description="Polar residues" evidence="1">
    <location>
        <begin position="468"/>
        <end position="477"/>
    </location>
</feature>
<feature type="region of interest" description="Disordered" evidence="1">
    <location>
        <begin position="447"/>
        <end position="486"/>
    </location>
</feature>
<feature type="region of interest" description="Disordered" evidence="1">
    <location>
        <begin position="620"/>
        <end position="709"/>
    </location>
</feature>
<dbReference type="VEuPathDB" id="PlasmoDB:PKA1H_140011100"/>
<organism evidence="3 4">
    <name type="scientific">Plasmodium knowlesi</name>
    <dbReference type="NCBI Taxonomy" id="5850"/>
    <lineage>
        <taxon>Eukaryota</taxon>
        <taxon>Sar</taxon>
        <taxon>Alveolata</taxon>
        <taxon>Apicomplexa</taxon>
        <taxon>Aconoidasida</taxon>
        <taxon>Haemosporida</taxon>
        <taxon>Plasmodiidae</taxon>
        <taxon>Plasmodium</taxon>
        <taxon>Plasmodium (Plasmodium)</taxon>
    </lineage>
</organism>
<evidence type="ECO:0000313" key="4">
    <source>
        <dbReference type="Proteomes" id="UP000195012"/>
    </source>
</evidence>
<dbReference type="VEuPathDB" id="PlasmoDB:PKNH_1406200"/>
<proteinExistence type="predicted"/>
<feature type="transmembrane region" description="Helical" evidence="2">
    <location>
        <begin position="878"/>
        <end position="897"/>
    </location>
</feature>
<keyword evidence="2" id="KW-0472">Membrane</keyword>
<feature type="region of interest" description="Disordered" evidence="1">
    <location>
        <begin position="744"/>
        <end position="823"/>
    </location>
</feature>
<dbReference type="EMBL" id="NETL01000028">
    <property type="protein sequence ID" value="OTN64068.1"/>
    <property type="molecule type" value="Genomic_DNA"/>
</dbReference>
<gene>
    <name evidence="3" type="ORF">PKNOH_S140223300</name>
</gene>
<comment type="caution">
    <text evidence="3">The sequence shown here is derived from an EMBL/GenBank/DDBJ whole genome shotgun (WGS) entry which is preliminary data.</text>
</comment>
<evidence type="ECO:0000256" key="2">
    <source>
        <dbReference type="SAM" id="Phobius"/>
    </source>
</evidence>
<accession>A0A1Y3DLI3</accession>
<dbReference type="AlphaFoldDB" id="A0A1Y3DLI3"/>
<dbReference type="OMA" id="AMHASIP"/>
<feature type="compositionally biased region" description="Basic and acidic residues" evidence="1">
    <location>
        <begin position="745"/>
        <end position="757"/>
    </location>
</feature>
<dbReference type="eggNOG" id="ENOG502QXR9">
    <property type="taxonomic scope" value="Eukaryota"/>
</dbReference>
<reference evidence="3 4" key="1">
    <citation type="submission" date="2017-05" db="EMBL/GenBank/DDBJ databases">
        <title>PacBio assembly of a Plasmodium knowlesi genome sequence with Hi-C correction and manual annotation of the SICAvar gene family.</title>
        <authorList>
            <person name="Lapp S.A."/>
            <person name="Geraldo J.A."/>
            <person name="Chien J.-T."/>
            <person name="Ay F."/>
            <person name="Pakala S.B."/>
            <person name="Batugedara G."/>
            <person name="Humphrey J.C."/>
            <person name="Debarry J.D."/>
            <person name="Le Roch K.G."/>
            <person name="Galinski M.R."/>
            <person name="Kissinger J.C."/>
        </authorList>
    </citation>
    <scope>NUCLEOTIDE SEQUENCE [LARGE SCALE GENOMIC DNA]</scope>
    <source>
        <strain evidence="4">Malayan Strain Pk1 (A+)</strain>
    </source>
</reference>
<dbReference type="VEuPathDB" id="PlasmoDB:PKNOH_S140223300"/>
<feature type="compositionally biased region" description="Basic and acidic residues" evidence="1">
    <location>
        <begin position="620"/>
        <end position="641"/>
    </location>
</feature>
<keyword evidence="2" id="KW-1133">Transmembrane helix</keyword>
<feature type="transmembrane region" description="Helical" evidence="2">
    <location>
        <begin position="917"/>
        <end position="938"/>
    </location>
</feature>
<protein>
    <submittedName>
        <fullName evidence="3">Uncharacterized protein</fullName>
    </submittedName>
</protein>
<feature type="compositionally biased region" description="Basic and acidic residues" evidence="1">
    <location>
        <begin position="656"/>
        <end position="680"/>
    </location>
</feature>
<dbReference type="OrthoDB" id="384723at2759"/>
<feature type="transmembrane region" description="Helical" evidence="2">
    <location>
        <begin position="1171"/>
        <end position="1192"/>
    </location>
</feature>
<feature type="region of interest" description="Disordered" evidence="1">
    <location>
        <begin position="1096"/>
        <end position="1115"/>
    </location>
</feature>
<evidence type="ECO:0000313" key="3">
    <source>
        <dbReference type="EMBL" id="OTN64068.1"/>
    </source>
</evidence>
<evidence type="ECO:0000256" key="1">
    <source>
        <dbReference type="SAM" id="MobiDB-lite"/>
    </source>
</evidence>
<name>A0A1Y3DLI3_PLAKN</name>
<feature type="compositionally biased region" description="Basic and acidic residues" evidence="1">
    <location>
        <begin position="778"/>
        <end position="793"/>
    </location>
</feature>